<comment type="caution">
    <text evidence="4">The sequence shown here is derived from an EMBL/GenBank/DDBJ whole genome shotgun (WGS) entry which is preliminary data.</text>
</comment>
<protein>
    <recommendedName>
        <fullName evidence="3">YdgH/BhsA/McbA-like domain-containing protein</fullName>
    </recommendedName>
</protein>
<accession>A0A095TJI1</accession>
<feature type="signal peptide" evidence="2">
    <location>
        <begin position="1"/>
        <end position="36"/>
    </location>
</feature>
<dbReference type="Pfam" id="PF07338">
    <property type="entry name" value="YdgH_BhsA-like"/>
    <property type="match status" value="1"/>
</dbReference>
<dbReference type="Proteomes" id="UP000029577">
    <property type="component" value="Unassembled WGS sequence"/>
</dbReference>
<dbReference type="Gene3D" id="3.30.1660.10">
    <property type="entry name" value="Flavin-binding protein dodecin"/>
    <property type="match status" value="1"/>
</dbReference>
<keyword evidence="5" id="KW-1185">Reference proteome</keyword>
<sequence>MMQTIKFKNSGIKKMKPVRFAAIAVALFTISSTSFAATEISKNESSGLKNLGNINVIQNMEDIHENDISRKADAAGADYYVINTAGSIGNGSNSIISATIFAKNK</sequence>
<dbReference type="eggNOG" id="ENOG5033G75">
    <property type="taxonomic scope" value="Bacteria"/>
</dbReference>
<organism evidence="4 5">
    <name type="scientific">Tatumella morbirosei</name>
    <dbReference type="NCBI Taxonomy" id="642227"/>
    <lineage>
        <taxon>Bacteria</taxon>
        <taxon>Pseudomonadati</taxon>
        <taxon>Pseudomonadota</taxon>
        <taxon>Gammaproteobacteria</taxon>
        <taxon>Enterobacterales</taxon>
        <taxon>Erwiniaceae</taxon>
        <taxon>Tatumella</taxon>
    </lineage>
</organism>
<evidence type="ECO:0000256" key="1">
    <source>
        <dbReference type="ARBA" id="ARBA00022729"/>
    </source>
</evidence>
<evidence type="ECO:0000313" key="5">
    <source>
        <dbReference type="Proteomes" id="UP000029577"/>
    </source>
</evidence>
<dbReference type="AlphaFoldDB" id="A0A095TJI1"/>
<dbReference type="SUPFAM" id="SSF159871">
    <property type="entry name" value="YdgH-like"/>
    <property type="match status" value="1"/>
</dbReference>
<proteinExistence type="predicted"/>
<feature type="domain" description="YdgH/BhsA/McbA-like" evidence="3">
    <location>
        <begin position="49"/>
        <end position="101"/>
    </location>
</feature>
<evidence type="ECO:0000256" key="2">
    <source>
        <dbReference type="SAM" id="SignalP"/>
    </source>
</evidence>
<feature type="chain" id="PRO_5001918404" description="YdgH/BhsA/McbA-like domain-containing protein" evidence="2">
    <location>
        <begin position="37"/>
        <end position="105"/>
    </location>
</feature>
<dbReference type="InterPro" id="IPR025543">
    <property type="entry name" value="Dodecin-like"/>
</dbReference>
<gene>
    <name evidence="4" type="ORF">HA49_04225</name>
</gene>
<evidence type="ECO:0000259" key="3">
    <source>
        <dbReference type="Pfam" id="PF07338"/>
    </source>
</evidence>
<dbReference type="OrthoDB" id="6455760at2"/>
<dbReference type="EMBL" id="JPKR02000001">
    <property type="protein sequence ID" value="KGD76704.1"/>
    <property type="molecule type" value="Genomic_DNA"/>
</dbReference>
<dbReference type="InterPro" id="IPR036275">
    <property type="entry name" value="YdgH-like_sf"/>
</dbReference>
<keyword evidence="1 2" id="KW-0732">Signal</keyword>
<reference evidence="4" key="1">
    <citation type="submission" date="2014-12" db="EMBL/GenBank/DDBJ databases">
        <title>The draft genome of the Tatumella morbirosei type strain, LMG23360T isolated from pineapple rot.</title>
        <authorList>
            <person name="Smits T.H."/>
            <person name="Palmer M."/>
            <person name="Venter S.N."/>
            <person name="Duffy B."/>
            <person name="Steenkamp E.T."/>
            <person name="Chan W.Y."/>
            <person name="Coutinho T.A."/>
            <person name="Coetzee M.P."/>
            <person name="De Maayer P."/>
        </authorList>
    </citation>
    <scope>NUCLEOTIDE SEQUENCE [LARGE SCALE GENOMIC DNA]</scope>
    <source>
        <strain evidence="4">LMG 23360</strain>
    </source>
</reference>
<name>A0A095TJI1_9GAMM</name>
<evidence type="ECO:0000313" key="4">
    <source>
        <dbReference type="EMBL" id="KGD76704.1"/>
    </source>
</evidence>
<dbReference type="RefSeq" id="WP_038017112.1">
    <property type="nucleotide sequence ID" value="NZ_JPKR02000001.1"/>
</dbReference>
<dbReference type="InterPro" id="IPR010854">
    <property type="entry name" value="YdgH/BhsA/McbA-like_dom"/>
</dbReference>